<sequence>MQEKVCLWFSLAAVKRLFDGKGDIQCAETIQVRMPAL</sequence>
<evidence type="ECO:0000313" key="2">
    <source>
        <dbReference type="Proteomes" id="UP000018545"/>
    </source>
</evidence>
<reference evidence="1 2" key="1">
    <citation type="journal article" date="2014" name="Genome Announc.">
        <title>Complete Genome Sequence of Cronobacter sakazakii Strain CMCC 45402.</title>
        <authorList>
            <person name="Zhao Z."/>
            <person name="Wang L."/>
            <person name="Wang B."/>
            <person name="Liang H."/>
            <person name="Ye Q."/>
            <person name="Zeng M."/>
        </authorList>
    </citation>
    <scope>NUCLEOTIDE SEQUENCE [LARGE SCALE GENOMIC DNA]</scope>
    <source>
        <strain evidence="2">45402</strain>
    </source>
</reference>
<dbReference type="KEGG" id="csi:P262_03241"/>
<proteinExistence type="predicted"/>
<evidence type="ECO:0000313" key="1">
    <source>
        <dbReference type="EMBL" id="AHB70674.1"/>
    </source>
</evidence>
<organism evidence="1 2">
    <name type="scientific">Cronobacter malonaticus</name>
    <dbReference type="NCBI Taxonomy" id="413503"/>
    <lineage>
        <taxon>Bacteria</taxon>
        <taxon>Pseudomonadati</taxon>
        <taxon>Pseudomonadota</taxon>
        <taxon>Gammaproteobacteria</taxon>
        <taxon>Enterobacterales</taxon>
        <taxon>Enterobacteriaceae</taxon>
        <taxon>Cronobacter</taxon>
    </lineage>
</organism>
<dbReference type="AlphaFoldDB" id="V5U1K0"/>
<accession>V5U1K0</accession>
<gene>
    <name evidence="1" type="ORF">P262_03241</name>
</gene>
<name>V5U1K0_9ENTR</name>
<dbReference type="Proteomes" id="UP000018545">
    <property type="component" value="Chromosome"/>
</dbReference>
<dbReference type="EMBL" id="CP006731">
    <property type="protein sequence ID" value="AHB70674.1"/>
    <property type="molecule type" value="Genomic_DNA"/>
</dbReference>
<protein>
    <submittedName>
        <fullName evidence="1">Uncharacterized protein</fullName>
    </submittedName>
</protein>
<dbReference type="HOGENOM" id="CLU_3342735_0_0_6"/>